<dbReference type="SMART" id="SM00271">
    <property type="entry name" value="DnaJ"/>
    <property type="match status" value="1"/>
</dbReference>
<protein>
    <recommendedName>
        <fullName evidence="1">J domain-containing protein</fullName>
    </recommendedName>
</protein>
<dbReference type="AlphaFoldDB" id="A0A6C0CRZ8"/>
<dbReference type="PANTHER" id="PTHR44094">
    <property type="entry name" value="DNAJ HEAT SHOCK N-TERMINAL DOMAIN-CONTAINING PROTEIN"/>
    <property type="match status" value="1"/>
</dbReference>
<dbReference type="PROSITE" id="PS50076">
    <property type="entry name" value="DNAJ_2"/>
    <property type="match status" value="1"/>
</dbReference>
<name>A0A6C0CRZ8_9ZZZZ</name>
<dbReference type="InterPro" id="IPR052423">
    <property type="entry name" value="EMIR"/>
</dbReference>
<dbReference type="CDD" id="cd06257">
    <property type="entry name" value="DnaJ"/>
    <property type="match status" value="1"/>
</dbReference>
<dbReference type="Gene3D" id="1.10.287.110">
    <property type="entry name" value="DnaJ domain"/>
    <property type="match status" value="1"/>
</dbReference>
<organism evidence="2">
    <name type="scientific">viral metagenome</name>
    <dbReference type="NCBI Taxonomy" id="1070528"/>
    <lineage>
        <taxon>unclassified sequences</taxon>
        <taxon>metagenomes</taxon>
        <taxon>organismal metagenomes</taxon>
    </lineage>
</organism>
<sequence length="295" mass="34433">MDLQQACDILNLTPQNFNKQSIKKAYYRLALKCHPDKCKDANSNEKFRNVTEAYQFLCKHVEIECTDTQEESYSSMFAKFVSSTTGIEINEDSVTSALHGIKKGYQKLTVEMFKELNRSDSLQLYSYLERYSSLLGLDSCSLREIEVIMKEKMEKDELIILKPALNNLFSLDIYPLTHKEETYYIPLWHNELEYDLPSKSLIVRIIPNVPDNIIIDENNSIHVDVVLDIKDIFHKDLHDIYVGNKVFQLKIRDLQLKPLQTIIFKQRGIPQIDTKNFFSYEKIGDVIIHLELINK</sequence>
<dbReference type="SUPFAM" id="SSF46565">
    <property type="entry name" value="Chaperone J-domain"/>
    <property type="match status" value="1"/>
</dbReference>
<proteinExistence type="predicted"/>
<dbReference type="Pfam" id="PF00226">
    <property type="entry name" value="DnaJ"/>
    <property type="match status" value="1"/>
</dbReference>
<evidence type="ECO:0000259" key="1">
    <source>
        <dbReference type="PROSITE" id="PS50076"/>
    </source>
</evidence>
<dbReference type="EMBL" id="MN739467">
    <property type="protein sequence ID" value="QHT06265.1"/>
    <property type="molecule type" value="Genomic_DNA"/>
</dbReference>
<reference evidence="2" key="1">
    <citation type="journal article" date="2020" name="Nature">
        <title>Giant virus diversity and host interactions through global metagenomics.</title>
        <authorList>
            <person name="Schulz F."/>
            <person name="Roux S."/>
            <person name="Paez-Espino D."/>
            <person name="Jungbluth S."/>
            <person name="Walsh D.A."/>
            <person name="Denef V.J."/>
            <person name="McMahon K.D."/>
            <person name="Konstantinidis K.T."/>
            <person name="Eloe-Fadrosh E.A."/>
            <person name="Kyrpides N.C."/>
            <person name="Woyke T."/>
        </authorList>
    </citation>
    <scope>NUCLEOTIDE SEQUENCE</scope>
    <source>
        <strain evidence="2">GVMAG-M-3300021425-30</strain>
    </source>
</reference>
<dbReference type="InterPro" id="IPR036869">
    <property type="entry name" value="J_dom_sf"/>
</dbReference>
<dbReference type="InterPro" id="IPR001623">
    <property type="entry name" value="DnaJ_domain"/>
</dbReference>
<evidence type="ECO:0000313" key="2">
    <source>
        <dbReference type="EMBL" id="QHT06265.1"/>
    </source>
</evidence>
<dbReference type="PANTHER" id="PTHR44094:SF8">
    <property type="entry name" value="DNAJ HEAT SHOCK N-TERMINAL DOMAIN-CONTAINING PROTEIN-RELATED"/>
    <property type="match status" value="1"/>
</dbReference>
<feature type="domain" description="J" evidence="1">
    <location>
        <begin position="5"/>
        <end position="77"/>
    </location>
</feature>
<accession>A0A6C0CRZ8</accession>